<reference evidence="3" key="1">
    <citation type="submission" date="2014-07" db="EMBL/GenBank/DDBJ databases">
        <title>Methanogenic archaea and the global carbon cycle.</title>
        <authorList>
            <person name="Henriksen J.R."/>
            <person name="Luke J."/>
            <person name="Reinhart S."/>
            <person name="Benedict M.N."/>
            <person name="Youngblut N.D."/>
            <person name="Metcalf M.E."/>
            <person name="Whitaker R.J."/>
            <person name="Metcalf W.W."/>
        </authorList>
    </citation>
    <scope>NUCLEOTIDE SEQUENCE [LARGE SCALE GENOMIC DNA]</scope>
    <source>
        <strain evidence="3">3</strain>
    </source>
</reference>
<evidence type="ECO:0000313" key="3">
    <source>
        <dbReference type="EMBL" id="AKB82847.1"/>
    </source>
</evidence>
<evidence type="ECO:0000256" key="1">
    <source>
        <dbReference type="ARBA" id="ARBA00009350"/>
    </source>
</evidence>
<dbReference type="Pfam" id="PF02001">
    <property type="entry name" value="DUF134"/>
    <property type="match status" value="1"/>
</dbReference>
<evidence type="ECO:0000313" key="4">
    <source>
        <dbReference type="Proteomes" id="UP000033066"/>
    </source>
</evidence>
<organism evidence="3 4">
    <name type="scientific">Methanosarcina barkeri 3</name>
    <dbReference type="NCBI Taxonomy" id="1434107"/>
    <lineage>
        <taxon>Archaea</taxon>
        <taxon>Methanobacteriati</taxon>
        <taxon>Methanobacteriota</taxon>
        <taxon>Stenosarchaea group</taxon>
        <taxon>Methanomicrobia</taxon>
        <taxon>Methanosarcinales</taxon>
        <taxon>Methanosarcinaceae</taxon>
        <taxon>Methanosarcina</taxon>
    </lineage>
</organism>
<dbReference type="SUPFAM" id="SSF88659">
    <property type="entry name" value="Sigma3 and sigma4 domains of RNA polymerase sigma factors"/>
    <property type="match status" value="1"/>
</dbReference>
<name>A0A0E3SMW1_METBA</name>
<proteinExistence type="inferred from homology"/>
<gene>
    <name evidence="3" type="ORF">MSBR3_2269</name>
</gene>
<dbReference type="GeneID" id="24789849"/>
<dbReference type="STRING" id="1434107.MSBR3_2269"/>
<keyword evidence="4" id="KW-1185">Reference proteome</keyword>
<sequence length="170" mass="18808">MRHFKPEGLEEDHLERDHFEKNHFEKNRLEKDNLEEVVLTVDELETMRLSFLESLSQTEAATCMDVHQSTFQRTLKRALVKITEALVYGKSVRIEGGNYRMPGGDGNGPEGKGPGIGRGGKGKGRCRGRSSGGPDGMCICSECGYEAPHKPGVPCIEVKCEKCGTPMVRK</sequence>
<dbReference type="InterPro" id="IPR013324">
    <property type="entry name" value="RNA_pol_sigma_r3/r4-like"/>
</dbReference>
<dbReference type="PANTHER" id="PTHR37478:SF2">
    <property type="entry name" value="UPF0251 PROTEIN TK0562"/>
    <property type="match status" value="1"/>
</dbReference>
<dbReference type="PANTHER" id="PTHR37478">
    <property type="match status" value="1"/>
</dbReference>
<dbReference type="EMBL" id="CP009517">
    <property type="protein sequence ID" value="AKB82847.1"/>
    <property type="molecule type" value="Genomic_DNA"/>
</dbReference>
<evidence type="ECO:0000256" key="2">
    <source>
        <dbReference type="SAM" id="MobiDB-lite"/>
    </source>
</evidence>
<dbReference type="Proteomes" id="UP000033066">
    <property type="component" value="Chromosome"/>
</dbReference>
<dbReference type="HOGENOM" id="CLU_094511_0_0_2"/>
<dbReference type="InterPro" id="IPR002852">
    <property type="entry name" value="UPF0251"/>
</dbReference>
<dbReference type="RefSeq" id="WP_230627444.1">
    <property type="nucleotide sequence ID" value="NZ_CP009517.1"/>
</dbReference>
<dbReference type="KEGG" id="mbak:MSBR3_2269"/>
<feature type="compositionally biased region" description="Gly residues" evidence="2">
    <location>
        <begin position="103"/>
        <end position="119"/>
    </location>
</feature>
<dbReference type="PATRIC" id="fig|1434107.4.peg.2872"/>
<comment type="similarity">
    <text evidence="1">Belongs to the UPF0251 family.</text>
</comment>
<dbReference type="AlphaFoldDB" id="A0A0E3SMW1"/>
<feature type="region of interest" description="Disordered" evidence="2">
    <location>
        <begin position="99"/>
        <end position="132"/>
    </location>
</feature>
<protein>
    <submittedName>
        <fullName evidence="3">Uncharacterized protein</fullName>
    </submittedName>
</protein>
<accession>A0A0E3SMW1</accession>